<proteinExistence type="inferred from homology"/>
<sequence length="120" mass="13610">MNQDYMDPINSEGMPNLADSAFALDFLLAAKTGVRNCAIALSETATAEVRVLLRRLLFEALDLHEEISQLMIRKKWLHPNRLNEQFKLDLTSAKTTMQIAEMQLFPKDTSRLGLFATPDK</sequence>
<comment type="similarity">
    <text evidence="3">Belongs to the CotF family.</text>
</comment>
<dbReference type="OrthoDB" id="2901397at2"/>
<accession>A0A163YSC7</accession>
<reference evidence="5" key="1">
    <citation type="submission" date="2016-01" db="EMBL/GenBank/DDBJ databases">
        <title>Draft genome of Chromobacterium sp. F49.</title>
        <authorList>
            <person name="Hong K.W."/>
        </authorList>
    </citation>
    <scope>NUCLEOTIDE SEQUENCE [LARGE SCALE GENOMIC DNA]</scope>
    <source>
        <strain evidence="5">M63</strain>
    </source>
</reference>
<dbReference type="InterPro" id="IPR012347">
    <property type="entry name" value="Ferritin-like"/>
</dbReference>
<gene>
    <name evidence="4" type="ORF">AV654_14525</name>
</gene>
<dbReference type="Pfam" id="PF07875">
    <property type="entry name" value="Coat_F"/>
    <property type="match status" value="1"/>
</dbReference>
<keyword evidence="1" id="KW-0749">Sporulation</keyword>
<comment type="caution">
    <text evidence="4">The sequence shown here is derived from an EMBL/GenBank/DDBJ whole genome shotgun (WGS) entry which is preliminary data.</text>
</comment>
<dbReference type="RefSeq" id="WP_063180797.1">
    <property type="nucleotide sequence ID" value="NZ_CP121215.1"/>
</dbReference>
<dbReference type="eggNOG" id="COG5577">
    <property type="taxonomic scope" value="Bacteria"/>
</dbReference>
<evidence type="ECO:0000313" key="5">
    <source>
        <dbReference type="Proteomes" id="UP000076563"/>
    </source>
</evidence>
<protein>
    <submittedName>
        <fullName evidence="4">Spore gernimation protein GerQ</fullName>
    </submittedName>
</protein>
<evidence type="ECO:0000256" key="3">
    <source>
        <dbReference type="ARBA" id="ARBA00024344"/>
    </source>
</evidence>
<dbReference type="Proteomes" id="UP000076563">
    <property type="component" value="Unassembled WGS sequence"/>
</dbReference>
<dbReference type="InterPro" id="IPR012851">
    <property type="entry name" value="Spore_coat_CotF-like"/>
</dbReference>
<comment type="subcellular location">
    <subcellularLocation>
        <location evidence="2">Spore coat</location>
    </subcellularLocation>
</comment>
<dbReference type="PANTHER" id="PTHR39183">
    <property type="entry name" value="SPORE COAT PROTEIN F-LIKE PROTEIN YHCQ"/>
    <property type="match status" value="1"/>
</dbReference>
<dbReference type="GO" id="GO:0030435">
    <property type="term" value="P:sporulation resulting in formation of a cellular spore"/>
    <property type="evidence" value="ECO:0007669"/>
    <property type="project" value="UniProtKB-KW"/>
</dbReference>
<evidence type="ECO:0000256" key="2">
    <source>
        <dbReference type="ARBA" id="ARBA00024325"/>
    </source>
</evidence>
<dbReference type="AlphaFoldDB" id="A0A163YSC7"/>
<evidence type="ECO:0000256" key="1">
    <source>
        <dbReference type="ARBA" id="ARBA00022969"/>
    </source>
</evidence>
<organism evidence="4 5">
    <name type="scientific">Paenibacillus elgii</name>
    <dbReference type="NCBI Taxonomy" id="189691"/>
    <lineage>
        <taxon>Bacteria</taxon>
        <taxon>Bacillati</taxon>
        <taxon>Bacillota</taxon>
        <taxon>Bacilli</taxon>
        <taxon>Bacillales</taxon>
        <taxon>Paenibacillaceae</taxon>
        <taxon>Paenibacillus</taxon>
    </lineage>
</organism>
<evidence type="ECO:0000313" key="4">
    <source>
        <dbReference type="EMBL" id="KZE80198.1"/>
    </source>
</evidence>
<dbReference type="PANTHER" id="PTHR39183:SF1">
    <property type="entry name" value="SPORE COAT PROTEIN F-LIKE PROTEIN YHCQ"/>
    <property type="match status" value="1"/>
</dbReference>
<dbReference type="STRING" id="1007103.GCA_000213315_04822"/>
<keyword evidence="5" id="KW-1185">Reference proteome</keyword>
<dbReference type="EMBL" id="LQRA01000049">
    <property type="protein sequence ID" value="KZE80198.1"/>
    <property type="molecule type" value="Genomic_DNA"/>
</dbReference>
<name>A0A163YSC7_9BACL</name>
<dbReference type="Gene3D" id="1.20.1260.10">
    <property type="match status" value="1"/>
</dbReference>